<gene>
    <name evidence="1" type="ORF">AMELA_G00084420</name>
</gene>
<accession>A0A7J6B0D3</accession>
<dbReference type="AlphaFoldDB" id="A0A7J6B0D3"/>
<protein>
    <submittedName>
        <fullName evidence="1">Uncharacterized protein</fullName>
    </submittedName>
</protein>
<dbReference type="EMBL" id="JAAGNN010000006">
    <property type="protein sequence ID" value="KAF4088574.1"/>
    <property type="molecule type" value="Genomic_DNA"/>
</dbReference>
<comment type="caution">
    <text evidence="1">The sequence shown here is derived from an EMBL/GenBank/DDBJ whole genome shotgun (WGS) entry which is preliminary data.</text>
</comment>
<name>A0A7J6B0D3_AMEME</name>
<evidence type="ECO:0000313" key="2">
    <source>
        <dbReference type="Proteomes" id="UP000593565"/>
    </source>
</evidence>
<proteinExistence type="predicted"/>
<sequence>MLAVPASVQTLGQISPTVTFHLLAFPSCRGMQNTGQVCFILKHNMGFFLLRGKLSGCAGCF</sequence>
<keyword evidence="2" id="KW-1185">Reference proteome</keyword>
<evidence type="ECO:0000313" key="1">
    <source>
        <dbReference type="EMBL" id="KAF4088574.1"/>
    </source>
</evidence>
<dbReference type="Proteomes" id="UP000593565">
    <property type="component" value="Unassembled WGS sequence"/>
</dbReference>
<reference evidence="1 2" key="1">
    <citation type="submission" date="2020-02" db="EMBL/GenBank/DDBJ databases">
        <title>A chromosome-scale genome assembly of the black bullhead catfish (Ameiurus melas).</title>
        <authorList>
            <person name="Wen M."/>
            <person name="Zham M."/>
            <person name="Cabau C."/>
            <person name="Klopp C."/>
            <person name="Donnadieu C."/>
            <person name="Roques C."/>
            <person name="Bouchez O."/>
            <person name="Lampietro C."/>
            <person name="Jouanno E."/>
            <person name="Herpin A."/>
            <person name="Louis A."/>
            <person name="Berthelot C."/>
            <person name="Parey E."/>
            <person name="Roest-Crollius H."/>
            <person name="Braasch I."/>
            <person name="Postlethwait J."/>
            <person name="Robinson-Rechavi M."/>
            <person name="Echchiki A."/>
            <person name="Begum T."/>
            <person name="Montfort J."/>
            <person name="Schartl M."/>
            <person name="Bobe J."/>
            <person name="Guiguen Y."/>
        </authorList>
    </citation>
    <scope>NUCLEOTIDE SEQUENCE [LARGE SCALE GENOMIC DNA]</scope>
    <source>
        <strain evidence="1">M_S1</strain>
        <tissue evidence="1">Blood</tissue>
    </source>
</reference>
<organism evidence="1 2">
    <name type="scientific">Ameiurus melas</name>
    <name type="common">Black bullhead</name>
    <name type="synonym">Silurus melas</name>
    <dbReference type="NCBI Taxonomy" id="219545"/>
    <lineage>
        <taxon>Eukaryota</taxon>
        <taxon>Metazoa</taxon>
        <taxon>Chordata</taxon>
        <taxon>Craniata</taxon>
        <taxon>Vertebrata</taxon>
        <taxon>Euteleostomi</taxon>
        <taxon>Actinopterygii</taxon>
        <taxon>Neopterygii</taxon>
        <taxon>Teleostei</taxon>
        <taxon>Ostariophysi</taxon>
        <taxon>Siluriformes</taxon>
        <taxon>Ictaluridae</taxon>
        <taxon>Ameiurus</taxon>
    </lineage>
</organism>